<name>A0A318E7W4_9GAMM</name>
<evidence type="ECO:0000256" key="2">
    <source>
        <dbReference type="ARBA" id="ARBA00005346"/>
    </source>
</evidence>
<feature type="transmembrane region" description="Helical" evidence="8">
    <location>
        <begin position="6"/>
        <end position="23"/>
    </location>
</feature>
<feature type="transmembrane region" description="Helical" evidence="8">
    <location>
        <begin position="242"/>
        <end position="260"/>
    </location>
</feature>
<organism evidence="10 11">
    <name type="scientific">Sinimarinibacterium flocculans</name>
    <dbReference type="NCBI Taxonomy" id="985250"/>
    <lineage>
        <taxon>Bacteria</taxon>
        <taxon>Pseudomonadati</taxon>
        <taxon>Pseudomonadota</taxon>
        <taxon>Gammaproteobacteria</taxon>
        <taxon>Nevskiales</taxon>
        <taxon>Nevskiaceae</taxon>
        <taxon>Sinimarinibacterium</taxon>
    </lineage>
</organism>
<feature type="transmembrane region" description="Helical" evidence="8">
    <location>
        <begin position="280"/>
        <end position="299"/>
    </location>
</feature>
<dbReference type="OrthoDB" id="9768329at2"/>
<keyword evidence="11" id="KW-1185">Reference proteome</keyword>
<comment type="caution">
    <text evidence="10">The sequence shown here is derived from an EMBL/GenBank/DDBJ whole genome shotgun (WGS) entry which is preliminary data.</text>
</comment>
<feature type="transmembrane region" description="Helical" evidence="8">
    <location>
        <begin position="337"/>
        <end position="356"/>
    </location>
</feature>
<reference evidence="10 11" key="1">
    <citation type="submission" date="2018-04" db="EMBL/GenBank/DDBJ databases">
        <title>Genomic Encyclopedia of Type Strains, Phase IV (KMG-IV): sequencing the most valuable type-strain genomes for metagenomic binning, comparative biology and taxonomic classification.</title>
        <authorList>
            <person name="Goeker M."/>
        </authorList>
    </citation>
    <scope>NUCLEOTIDE SEQUENCE [LARGE SCALE GENOMIC DNA]</scope>
    <source>
        <strain evidence="10 11">DSM 104150</strain>
    </source>
</reference>
<feature type="transmembrane region" description="Helical" evidence="8">
    <location>
        <begin position="72"/>
        <end position="97"/>
    </location>
</feature>
<feature type="transmembrane region" description="Helical" evidence="8">
    <location>
        <begin position="109"/>
        <end position="129"/>
    </location>
</feature>
<gene>
    <name evidence="10" type="ORF">C8D93_10767</name>
</gene>
<comment type="subcellular location">
    <subcellularLocation>
        <location evidence="1">Cell membrane</location>
        <topology evidence="1">Multi-pass membrane protein</topology>
    </subcellularLocation>
    <subcellularLocation>
        <location evidence="7">Membrane</location>
        <topology evidence="7">Multi-pass membrane protein</topology>
    </subcellularLocation>
</comment>
<proteinExistence type="inferred from homology"/>
<dbReference type="EMBL" id="QICN01000007">
    <property type="protein sequence ID" value="PXV66503.1"/>
    <property type="molecule type" value="Genomic_DNA"/>
</dbReference>
<feature type="transmembrane region" description="Helical" evidence="8">
    <location>
        <begin position="135"/>
        <end position="153"/>
    </location>
</feature>
<dbReference type="RefSeq" id="WP_110265634.1">
    <property type="nucleotide sequence ID" value="NZ_CAWNXA010000007.1"/>
</dbReference>
<feature type="domain" description="NADH:quinone oxidoreductase/Mrp antiporter transmembrane" evidence="9">
    <location>
        <begin position="131"/>
        <end position="423"/>
    </location>
</feature>
<feature type="transmembrane region" description="Helical" evidence="8">
    <location>
        <begin position="377"/>
        <end position="398"/>
    </location>
</feature>
<dbReference type="PRINTS" id="PR01437">
    <property type="entry name" value="NUOXDRDTASE4"/>
</dbReference>
<evidence type="ECO:0000256" key="5">
    <source>
        <dbReference type="ARBA" id="ARBA00022989"/>
    </source>
</evidence>
<evidence type="ECO:0000256" key="1">
    <source>
        <dbReference type="ARBA" id="ARBA00004651"/>
    </source>
</evidence>
<dbReference type="Pfam" id="PF00361">
    <property type="entry name" value="Proton_antipo_M"/>
    <property type="match status" value="1"/>
</dbReference>
<keyword evidence="6 8" id="KW-0472">Membrane</keyword>
<comment type="similarity">
    <text evidence="2">Belongs to the CPA3 antiporters (TC 2.A.63) subunit D family.</text>
</comment>
<evidence type="ECO:0000256" key="7">
    <source>
        <dbReference type="RuleBase" id="RU000320"/>
    </source>
</evidence>
<evidence type="ECO:0000256" key="4">
    <source>
        <dbReference type="ARBA" id="ARBA00022692"/>
    </source>
</evidence>
<feature type="transmembrane region" description="Helical" evidence="8">
    <location>
        <begin position="30"/>
        <end position="52"/>
    </location>
</feature>
<evidence type="ECO:0000313" key="11">
    <source>
        <dbReference type="Proteomes" id="UP000248330"/>
    </source>
</evidence>
<dbReference type="InterPro" id="IPR050586">
    <property type="entry name" value="CPA3_Na-H_Antiporter_D"/>
</dbReference>
<evidence type="ECO:0000256" key="8">
    <source>
        <dbReference type="SAM" id="Phobius"/>
    </source>
</evidence>
<accession>A0A318E7W4</accession>
<feature type="transmembrane region" description="Helical" evidence="8">
    <location>
        <begin position="306"/>
        <end position="325"/>
    </location>
</feature>
<feature type="transmembrane region" description="Helical" evidence="8">
    <location>
        <begin position="449"/>
        <end position="469"/>
    </location>
</feature>
<dbReference type="GO" id="GO:0008137">
    <property type="term" value="F:NADH dehydrogenase (ubiquinone) activity"/>
    <property type="evidence" value="ECO:0007669"/>
    <property type="project" value="InterPro"/>
</dbReference>
<dbReference type="InterPro" id="IPR003918">
    <property type="entry name" value="NADH_UbQ_OxRdtase"/>
</dbReference>
<keyword evidence="3" id="KW-1003">Cell membrane</keyword>
<dbReference type="PANTHER" id="PTHR42703">
    <property type="entry name" value="NADH DEHYDROGENASE"/>
    <property type="match status" value="1"/>
</dbReference>
<evidence type="ECO:0000259" key="9">
    <source>
        <dbReference type="Pfam" id="PF00361"/>
    </source>
</evidence>
<dbReference type="PANTHER" id="PTHR42703:SF1">
    <property type="entry name" value="NA(+)_H(+) ANTIPORTER SUBUNIT D1"/>
    <property type="match status" value="1"/>
</dbReference>
<evidence type="ECO:0000256" key="3">
    <source>
        <dbReference type="ARBA" id="ARBA00022475"/>
    </source>
</evidence>
<keyword evidence="4 7" id="KW-0812">Transmembrane</keyword>
<dbReference type="GO" id="GO:0042773">
    <property type="term" value="P:ATP synthesis coupled electron transport"/>
    <property type="evidence" value="ECO:0007669"/>
    <property type="project" value="InterPro"/>
</dbReference>
<keyword evidence="5 8" id="KW-1133">Transmembrane helix</keyword>
<feature type="transmembrane region" description="Helical" evidence="8">
    <location>
        <begin position="410"/>
        <end position="429"/>
    </location>
</feature>
<dbReference type="InterPro" id="IPR001750">
    <property type="entry name" value="ND/Mrp_TM"/>
</dbReference>
<dbReference type="GO" id="GO:0005886">
    <property type="term" value="C:plasma membrane"/>
    <property type="evidence" value="ECO:0007669"/>
    <property type="project" value="UniProtKB-SubCell"/>
</dbReference>
<feature type="transmembrane region" description="Helical" evidence="8">
    <location>
        <begin position="207"/>
        <end position="230"/>
    </location>
</feature>
<evidence type="ECO:0000256" key="6">
    <source>
        <dbReference type="ARBA" id="ARBA00023136"/>
    </source>
</evidence>
<sequence>MTEHLPALQVVIPLLAAPLCVLLRRPGAAWGVYAATALASLAISLLLFARTFDGGTLRYALGGWPAPFGIEYVVDAVNVLPLLLVSVLAVAVAIYAPRAVASEIERPRIYLYYACLCLYLAGLLGIGITGDAFNVFVFLEISSLSGYALIAMGRHRRALLAAFRYLVMGTVGGTFVLIGIGLLYALTGSLNMADLAERVPPLYDNRALHAALGFIAVGLAIKAAVFPLHAWQPDAYAESSSAASIILAGAGAKIALYAFMRYAYGIFGGELVAEVLPLGRVLLLLGVVGMVLGSAVACFQTDVRRLLAWSSIGQIGYIVVGIGLADPAGLRAAFLHLFNHGLIKGGLFAVVGIVLLRTGGTSLDHFAGLARRMPGTFATLLLGGLGLIGVPLTAGFVSKWALAQALIGAQQWWVLAAMLASSLLALVYVGRIIETAWFREPPGGKAAPAAPGMSATVWMLALLTLWIAVDSSAIAGVASHAAQTLLGGAP</sequence>
<protein>
    <submittedName>
        <fullName evidence="10">Multisubunit sodium/proton antiporter MrpD subunit</fullName>
    </submittedName>
</protein>
<evidence type="ECO:0000313" key="10">
    <source>
        <dbReference type="EMBL" id="PXV66503.1"/>
    </source>
</evidence>
<feature type="transmembrane region" description="Helical" evidence="8">
    <location>
        <begin position="165"/>
        <end position="187"/>
    </location>
</feature>
<dbReference type="Proteomes" id="UP000248330">
    <property type="component" value="Unassembled WGS sequence"/>
</dbReference>
<dbReference type="AlphaFoldDB" id="A0A318E7W4"/>